<comment type="caution">
    <text evidence="4">The sequence shown here is derived from an EMBL/GenBank/DDBJ whole genome shotgun (WGS) entry which is preliminary data.</text>
</comment>
<feature type="region of interest" description="Disordered" evidence="2">
    <location>
        <begin position="50"/>
        <end position="74"/>
    </location>
</feature>
<sequence length="751" mass="81906">MAPSSVQQSGRAMSAQLGFLAIYNPSLGTSDETLDEQIVYYASLSAQAASRRRHSRDRTRHRTRPTESLSPDERHERLRQIGLAQAMATFSSGFSNGAPVDVIDTEQSRVLVHELEPGWWLVASIDLNKVPLPPRLPTKASTRPDDRFEYSARDLKPPPLLLRDLLRAHCIFLLHHGTSLSALFVRCRRTRFVALLSRYWDLFLSTWSVTLHGNPARDVLGGINMAASGELGVGVGEEDRGSGEREVLEGLVGRVEGLVDLVVSKLGSQDAVDKEQPWLGTGREPAADDGAIFLGLGALSRQSLKHVTGWMEDLYTWGEHAYGVIDSPTSVRRAKGRQPAGQSVKQASPKPLLPVSPEAQGQSASRAVPSRPSTRPAPPRDKEANGLDKMLSYMKLGYGSYWTLPGTGQGSQQSANQAKGDASADLGAKTSWSDDAPGHYLIGLMGEIEETGGDSPSRSSGSEADDNSRTVVRTVHVELEHGPWSSEPSDETMVRDFGQATPLHTLDANKTQKLRVVVYVNRPFVYAFLFRLHTDSLAWHSLYRSLHYQLAPLRRPLLASTRYRPDGDAAIMSLVWDPATLAVHCSVPNIAAPSPSACPLDVAAPTEPWSRLDALSTHVHMLNLYTATRRSPLRESTLKTSRGWWIVWTRLAATSDLGLGTIVESSDGSEAPASPRRSIRSTGSRTGSAPDAPLPQHALLQTDKEIFLIRRASDHVGLRGVNTDGADGAARLVEGIGIDTRRYVEDLLSLL</sequence>
<feature type="region of interest" description="Disordered" evidence="2">
    <location>
        <begin position="663"/>
        <end position="695"/>
    </location>
</feature>
<organism evidence="4 5">
    <name type="scientific">Ophiocordyceps australis</name>
    <dbReference type="NCBI Taxonomy" id="1399860"/>
    <lineage>
        <taxon>Eukaryota</taxon>
        <taxon>Fungi</taxon>
        <taxon>Dikarya</taxon>
        <taxon>Ascomycota</taxon>
        <taxon>Pezizomycotina</taxon>
        <taxon>Sordariomycetes</taxon>
        <taxon>Hypocreomycetidae</taxon>
        <taxon>Hypocreales</taxon>
        <taxon>Ophiocordycipitaceae</taxon>
        <taxon>Ophiocordyceps</taxon>
    </lineage>
</organism>
<dbReference type="Proteomes" id="UP000224854">
    <property type="component" value="Unassembled WGS sequence"/>
</dbReference>
<accession>A0A2C5YTY0</accession>
<feature type="domain" description="CCZ1/INTU/HSP4 first Longin" evidence="3">
    <location>
        <begin position="19"/>
        <end position="128"/>
    </location>
</feature>
<proteinExistence type="inferred from homology"/>
<dbReference type="PANTHER" id="PTHR13056:SF0">
    <property type="entry name" value="VACUOLAR FUSION PROTEIN CCZ1 HOMOLOG-RELATED"/>
    <property type="match status" value="1"/>
</dbReference>
<dbReference type="Pfam" id="PF19031">
    <property type="entry name" value="Intu_longin_1"/>
    <property type="match status" value="1"/>
</dbReference>
<feature type="compositionally biased region" description="Basic residues" evidence="2">
    <location>
        <begin position="50"/>
        <end position="63"/>
    </location>
</feature>
<name>A0A2C5YTY0_9HYPO</name>
<protein>
    <recommendedName>
        <fullName evidence="3">CCZ1/INTU/HSP4 first Longin domain-containing protein</fullName>
    </recommendedName>
</protein>
<dbReference type="OrthoDB" id="240546at2759"/>
<dbReference type="PANTHER" id="PTHR13056">
    <property type="entry name" value="VACUOLAR FUSION PROTEIN CCZ1 HOMOLOG-RELATED"/>
    <property type="match status" value="1"/>
</dbReference>
<dbReference type="InterPro" id="IPR013176">
    <property type="entry name" value="Ccz1"/>
</dbReference>
<gene>
    <name evidence="4" type="ORF">CDD82_6761</name>
</gene>
<evidence type="ECO:0000313" key="5">
    <source>
        <dbReference type="Proteomes" id="UP000224854"/>
    </source>
</evidence>
<evidence type="ECO:0000256" key="1">
    <source>
        <dbReference type="ARBA" id="ARBA00005352"/>
    </source>
</evidence>
<feature type="region of interest" description="Disordered" evidence="2">
    <location>
        <begin position="448"/>
        <end position="470"/>
    </location>
</feature>
<evidence type="ECO:0000259" key="3">
    <source>
        <dbReference type="Pfam" id="PF19031"/>
    </source>
</evidence>
<dbReference type="GO" id="GO:0035658">
    <property type="term" value="C:Mon1-Ccz1 complex"/>
    <property type="evidence" value="ECO:0007669"/>
    <property type="project" value="InterPro"/>
</dbReference>
<comment type="similarity">
    <text evidence="1">Belongs to the CCZ1 family.</text>
</comment>
<dbReference type="AlphaFoldDB" id="A0A2C5YTY0"/>
<dbReference type="InterPro" id="IPR043987">
    <property type="entry name" value="CCZ1/INTU/HSP4_longin_1"/>
</dbReference>
<feature type="compositionally biased region" description="Low complexity" evidence="2">
    <location>
        <begin position="363"/>
        <end position="374"/>
    </location>
</feature>
<keyword evidence="5" id="KW-1185">Reference proteome</keyword>
<dbReference type="EMBL" id="NJEU01000721">
    <property type="protein sequence ID" value="PHH71083.1"/>
    <property type="molecule type" value="Genomic_DNA"/>
</dbReference>
<evidence type="ECO:0000313" key="4">
    <source>
        <dbReference type="EMBL" id="PHH71083.1"/>
    </source>
</evidence>
<feature type="region of interest" description="Disordered" evidence="2">
    <location>
        <begin position="408"/>
        <end position="432"/>
    </location>
</feature>
<evidence type="ECO:0000256" key="2">
    <source>
        <dbReference type="SAM" id="MobiDB-lite"/>
    </source>
</evidence>
<feature type="region of interest" description="Disordered" evidence="2">
    <location>
        <begin position="330"/>
        <end position="386"/>
    </location>
</feature>
<dbReference type="GO" id="GO:0016192">
    <property type="term" value="P:vesicle-mediated transport"/>
    <property type="evidence" value="ECO:0007669"/>
    <property type="project" value="InterPro"/>
</dbReference>
<reference evidence="4 5" key="1">
    <citation type="submission" date="2017-06" db="EMBL/GenBank/DDBJ databases">
        <title>Ant-infecting Ophiocordyceps genomes reveal a high diversity of potential behavioral manipulation genes and a possible major role for enterotoxins.</title>
        <authorList>
            <person name="De Bekker C."/>
            <person name="Evans H.C."/>
            <person name="Brachmann A."/>
            <person name="Hughes D.P."/>
        </authorList>
    </citation>
    <scope>NUCLEOTIDE SEQUENCE [LARGE SCALE GENOMIC DNA]</scope>
    <source>
        <strain evidence="4 5">1348a</strain>
    </source>
</reference>